<evidence type="ECO:0000313" key="4">
    <source>
        <dbReference type="Proteomes" id="UP000651057"/>
    </source>
</evidence>
<dbReference type="GO" id="GO:0008168">
    <property type="term" value="F:methyltransferase activity"/>
    <property type="evidence" value="ECO:0007669"/>
    <property type="project" value="UniProtKB-KW"/>
</dbReference>
<dbReference type="AlphaFoldDB" id="A0A936ZPX9"/>
<comment type="caution">
    <text evidence="3">The sequence shown here is derived from an EMBL/GenBank/DDBJ whole genome shotgun (WGS) entry which is preliminary data.</text>
</comment>
<dbReference type="RefSeq" id="WP_201918675.1">
    <property type="nucleotide sequence ID" value="NZ_BAABAX010000005.1"/>
</dbReference>
<keyword evidence="4" id="KW-1185">Reference proteome</keyword>
<dbReference type="PANTHER" id="PTHR43861">
    <property type="entry name" value="TRANS-ACONITATE 2-METHYLTRANSFERASE-RELATED"/>
    <property type="match status" value="1"/>
</dbReference>
<evidence type="ECO:0000256" key="1">
    <source>
        <dbReference type="ARBA" id="ARBA00022679"/>
    </source>
</evidence>
<keyword evidence="1" id="KW-0808">Transferase</keyword>
<dbReference type="InterPro" id="IPR041698">
    <property type="entry name" value="Methyltransf_25"/>
</dbReference>
<dbReference type="Pfam" id="PF13649">
    <property type="entry name" value="Methyltransf_25"/>
    <property type="match status" value="1"/>
</dbReference>
<organism evidence="3 4">
    <name type="scientific">Aquimarina mytili</name>
    <dbReference type="NCBI Taxonomy" id="874423"/>
    <lineage>
        <taxon>Bacteria</taxon>
        <taxon>Pseudomonadati</taxon>
        <taxon>Bacteroidota</taxon>
        <taxon>Flavobacteriia</taxon>
        <taxon>Flavobacteriales</taxon>
        <taxon>Flavobacteriaceae</taxon>
        <taxon>Aquimarina</taxon>
    </lineage>
</organism>
<dbReference type="InterPro" id="IPR029063">
    <property type="entry name" value="SAM-dependent_MTases_sf"/>
</dbReference>
<gene>
    <name evidence="3" type="ORF">JJQ60_08555</name>
</gene>
<feature type="domain" description="Methyltransferase" evidence="2">
    <location>
        <begin position="62"/>
        <end position="154"/>
    </location>
</feature>
<name>A0A936ZPX9_9FLAO</name>
<dbReference type="EMBL" id="JAERQJ010000003">
    <property type="protein sequence ID" value="MBL0683564.1"/>
    <property type="molecule type" value="Genomic_DNA"/>
</dbReference>
<protein>
    <submittedName>
        <fullName evidence="3">Methyltransferase domain-containing protein</fullName>
    </submittedName>
</protein>
<evidence type="ECO:0000313" key="3">
    <source>
        <dbReference type="EMBL" id="MBL0683564.1"/>
    </source>
</evidence>
<dbReference type="GO" id="GO:0032259">
    <property type="term" value="P:methylation"/>
    <property type="evidence" value="ECO:0007669"/>
    <property type="project" value="UniProtKB-KW"/>
</dbReference>
<reference evidence="3" key="1">
    <citation type="submission" date="2021-01" db="EMBL/GenBank/DDBJ databases">
        <authorList>
            <person name="Zhong Y.L."/>
        </authorList>
    </citation>
    <scope>NUCLEOTIDE SEQUENCE</scope>
    <source>
        <strain evidence="3">KCTC 23302</strain>
    </source>
</reference>
<dbReference type="Proteomes" id="UP000651057">
    <property type="component" value="Unassembled WGS sequence"/>
</dbReference>
<dbReference type="CDD" id="cd02440">
    <property type="entry name" value="AdoMet_MTases"/>
    <property type="match status" value="1"/>
</dbReference>
<keyword evidence="3" id="KW-0489">Methyltransferase</keyword>
<accession>A0A936ZPX9</accession>
<evidence type="ECO:0000259" key="2">
    <source>
        <dbReference type="Pfam" id="PF13649"/>
    </source>
</evidence>
<dbReference type="Gene3D" id="3.40.50.150">
    <property type="entry name" value="Vaccinia Virus protein VP39"/>
    <property type="match status" value="1"/>
</dbReference>
<dbReference type="SUPFAM" id="SSF53335">
    <property type="entry name" value="S-adenosyl-L-methionine-dependent methyltransferases"/>
    <property type="match status" value="1"/>
</dbReference>
<proteinExistence type="predicted"/>
<sequence>MNPQIRLRTPEQLDNLSLNGNTLKKTLNSLKLINIFLGNHRQLSKAVLSYCKSNHDRREFRIVDLGCGGGDTLRYISKRLKYHNIKATFIGIDGNPSSIIYAKERTIDTRNINFITANIIDKDFKTPDCDILISSHFIYHFEDSELTDFLKKIHSQKIEYVIFSELYRNKTAYNLFKLVSFVLPISDIAKKDGMLAIQRAFSIKELTNIIQNSTIEKYKISKKPFFRTITEIDPSA</sequence>